<sequence>MAWLLEGGGVALLALAILSAETVLLVRPAFRSGRKAGIGYVATSLSGIFLILAVYRVAVAGLDAAVLVLLTLAFVSHLTDLWARFR</sequence>
<proteinExistence type="predicted"/>
<protein>
    <submittedName>
        <fullName evidence="2">Uncharacterized protein</fullName>
    </submittedName>
</protein>
<keyword evidence="1" id="KW-0472">Membrane</keyword>
<reference evidence="2 3" key="1">
    <citation type="submission" date="2018-09" db="EMBL/GenBank/DDBJ databases">
        <title>Marinorhizobium profundi gen. nov., sp. nov., isolated from a deep-sea sediment sample from the New Britain Trench and proposal of Marinorhizobiaceae fam. nov. in the order Rhizobiales of the class Alphaproteobacteria.</title>
        <authorList>
            <person name="Cao J."/>
        </authorList>
    </citation>
    <scope>NUCLEOTIDE SEQUENCE [LARGE SCALE GENOMIC DNA]</scope>
    <source>
        <strain evidence="2 3">WS11</strain>
    </source>
</reference>
<dbReference type="KEGG" id="abaw:D5400_05080"/>
<keyword evidence="1" id="KW-0812">Transmembrane</keyword>
<accession>A0A3Q8XNM0</accession>
<name>A0A3Q8XNM0_9HYPH</name>
<feature type="transmembrane region" description="Helical" evidence="1">
    <location>
        <begin position="38"/>
        <end position="58"/>
    </location>
</feature>
<feature type="transmembrane region" description="Helical" evidence="1">
    <location>
        <begin position="64"/>
        <end position="83"/>
    </location>
</feature>
<organism evidence="2 3">
    <name type="scientific">Georhizobium profundi</name>
    <dbReference type="NCBI Taxonomy" id="2341112"/>
    <lineage>
        <taxon>Bacteria</taxon>
        <taxon>Pseudomonadati</taxon>
        <taxon>Pseudomonadota</taxon>
        <taxon>Alphaproteobacteria</taxon>
        <taxon>Hyphomicrobiales</taxon>
        <taxon>Rhizobiaceae</taxon>
        <taxon>Georhizobium</taxon>
    </lineage>
</organism>
<dbReference type="AlphaFoldDB" id="A0A3Q8XNM0"/>
<evidence type="ECO:0000313" key="2">
    <source>
        <dbReference type="EMBL" id="AZN70732.1"/>
    </source>
</evidence>
<evidence type="ECO:0000256" key="1">
    <source>
        <dbReference type="SAM" id="Phobius"/>
    </source>
</evidence>
<gene>
    <name evidence="2" type="ORF">D5400_05080</name>
</gene>
<dbReference type="EMBL" id="CP032509">
    <property type="protein sequence ID" value="AZN70732.1"/>
    <property type="molecule type" value="Genomic_DNA"/>
</dbReference>
<feature type="transmembrane region" description="Helical" evidence="1">
    <location>
        <begin position="6"/>
        <end position="26"/>
    </location>
</feature>
<keyword evidence="3" id="KW-1185">Reference proteome</keyword>
<dbReference type="Proteomes" id="UP000268192">
    <property type="component" value="Chromosome"/>
</dbReference>
<keyword evidence="1" id="KW-1133">Transmembrane helix</keyword>
<evidence type="ECO:0000313" key="3">
    <source>
        <dbReference type="Proteomes" id="UP000268192"/>
    </source>
</evidence>